<dbReference type="Pfam" id="PF13561">
    <property type="entry name" value="adh_short_C2"/>
    <property type="match status" value="1"/>
</dbReference>
<dbReference type="Gene3D" id="3.40.50.720">
    <property type="entry name" value="NAD(P)-binding Rossmann-like Domain"/>
    <property type="match status" value="1"/>
</dbReference>
<dbReference type="FunFam" id="3.40.50.720:FF:000084">
    <property type="entry name" value="Short-chain dehydrogenase reductase"/>
    <property type="match status" value="1"/>
</dbReference>
<dbReference type="PROSITE" id="PS00061">
    <property type="entry name" value="ADH_SHORT"/>
    <property type="match status" value="1"/>
</dbReference>
<reference evidence="3" key="1">
    <citation type="submission" date="2020-11" db="EMBL/GenBank/DDBJ databases">
        <authorList>
            <consortium name="DOE Joint Genome Institute"/>
            <person name="Ahrendt S."/>
            <person name="Riley R."/>
            <person name="Andreopoulos W."/>
            <person name="Labutti K."/>
            <person name="Pangilinan J."/>
            <person name="Ruiz-Duenas F.J."/>
            <person name="Barrasa J.M."/>
            <person name="Sanchez-Garcia M."/>
            <person name="Camarero S."/>
            <person name="Miyauchi S."/>
            <person name="Serrano A."/>
            <person name="Linde D."/>
            <person name="Babiker R."/>
            <person name="Drula E."/>
            <person name="Ayuso-Fernandez I."/>
            <person name="Pacheco R."/>
            <person name="Padilla G."/>
            <person name="Ferreira P."/>
            <person name="Barriuso J."/>
            <person name="Kellner H."/>
            <person name="Castanera R."/>
            <person name="Alfaro M."/>
            <person name="Ramirez L."/>
            <person name="Pisabarro A.G."/>
            <person name="Kuo A."/>
            <person name="Tritt A."/>
            <person name="Lipzen A."/>
            <person name="He G."/>
            <person name="Yan M."/>
            <person name="Ng V."/>
            <person name="Cullen D."/>
            <person name="Martin F."/>
            <person name="Rosso M.-N."/>
            <person name="Henrissat B."/>
            <person name="Hibbett D."/>
            <person name="Martinez A.T."/>
            <person name="Grigoriev I.V."/>
        </authorList>
    </citation>
    <scope>NUCLEOTIDE SEQUENCE</scope>
    <source>
        <strain evidence="3">CBS 247.69</strain>
    </source>
</reference>
<dbReference type="AlphaFoldDB" id="A0A9P5YD54"/>
<dbReference type="OrthoDB" id="498125at2759"/>
<dbReference type="PANTHER" id="PTHR42760">
    <property type="entry name" value="SHORT-CHAIN DEHYDROGENASES/REDUCTASES FAMILY MEMBER"/>
    <property type="match status" value="1"/>
</dbReference>
<evidence type="ECO:0000256" key="2">
    <source>
        <dbReference type="ARBA" id="ARBA00022857"/>
    </source>
</evidence>
<dbReference type="Proteomes" id="UP000807353">
    <property type="component" value="Unassembled WGS sequence"/>
</dbReference>
<accession>A0A9P5YD54</accession>
<comment type="similarity">
    <text evidence="1">Belongs to the short-chain dehydrogenases/reductases (SDR) family.</text>
</comment>
<dbReference type="GO" id="GO:0048038">
    <property type="term" value="F:quinone binding"/>
    <property type="evidence" value="ECO:0007669"/>
    <property type="project" value="TreeGrafter"/>
</dbReference>
<keyword evidence="4" id="KW-1185">Reference proteome</keyword>
<dbReference type="InterPro" id="IPR036291">
    <property type="entry name" value="NAD(P)-bd_dom_sf"/>
</dbReference>
<organism evidence="3 4">
    <name type="scientific">Collybia nuda</name>
    <dbReference type="NCBI Taxonomy" id="64659"/>
    <lineage>
        <taxon>Eukaryota</taxon>
        <taxon>Fungi</taxon>
        <taxon>Dikarya</taxon>
        <taxon>Basidiomycota</taxon>
        <taxon>Agaricomycotina</taxon>
        <taxon>Agaricomycetes</taxon>
        <taxon>Agaricomycetidae</taxon>
        <taxon>Agaricales</taxon>
        <taxon>Tricholomatineae</taxon>
        <taxon>Clitocybaceae</taxon>
        <taxon>Collybia</taxon>
    </lineage>
</organism>
<dbReference type="InterPro" id="IPR020904">
    <property type="entry name" value="Sc_DH/Rdtase_CS"/>
</dbReference>
<dbReference type="GO" id="GO:0006633">
    <property type="term" value="P:fatty acid biosynthetic process"/>
    <property type="evidence" value="ECO:0007669"/>
    <property type="project" value="TreeGrafter"/>
</dbReference>
<dbReference type="EMBL" id="MU150241">
    <property type="protein sequence ID" value="KAF9466485.1"/>
    <property type="molecule type" value="Genomic_DNA"/>
</dbReference>
<dbReference type="PRINTS" id="PR00080">
    <property type="entry name" value="SDRFAMILY"/>
</dbReference>
<evidence type="ECO:0000256" key="1">
    <source>
        <dbReference type="ARBA" id="ARBA00006484"/>
    </source>
</evidence>
<dbReference type="PANTHER" id="PTHR42760:SF121">
    <property type="entry name" value="3-OXOACYL-(ACYL-CARRIER-PROTEIN) REDUCTASE"/>
    <property type="match status" value="1"/>
</dbReference>
<dbReference type="InterPro" id="IPR002347">
    <property type="entry name" value="SDR_fam"/>
</dbReference>
<gene>
    <name evidence="3" type="ORF">BDZ94DRAFT_171043</name>
</gene>
<name>A0A9P5YD54_9AGAR</name>
<comment type="caution">
    <text evidence="3">The sequence shown here is derived from an EMBL/GenBank/DDBJ whole genome shotgun (WGS) entry which is preliminary data.</text>
</comment>
<dbReference type="PRINTS" id="PR00081">
    <property type="entry name" value="GDHRDH"/>
</dbReference>
<proteinExistence type="inferred from homology"/>
<dbReference type="GO" id="GO:0016616">
    <property type="term" value="F:oxidoreductase activity, acting on the CH-OH group of donors, NAD or NADP as acceptor"/>
    <property type="evidence" value="ECO:0007669"/>
    <property type="project" value="TreeGrafter"/>
</dbReference>
<protein>
    <submittedName>
        <fullName evidence="3">NAD-binding protein</fullName>
    </submittedName>
</protein>
<evidence type="ECO:0000313" key="4">
    <source>
        <dbReference type="Proteomes" id="UP000807353"/>
    </source>
</evidence>
<sequence length="275" mass="29558">MMPHIALVTGAAQGIGRAISLRLADDGFDVVISDLEAQSSKLEILASEIRAKGRTSLVLFADVSSEEDVEKMVEKTVSELGGLDVMVANAGIAVVTPLLKSTAPIFYDIIHTHIIVATVEDWNRVFLINVKGTLLCYKAAAKAMIKQKRGGKIIGASSIAGKKGEALYGIYSASKFSVRALTQVAAREWGRHGITVNSYAPGFIDTPLLRTMEKRINVVKNAEIPSYVDKVMKASALGRLGNPEDVARLVSFLASKDSDFMTGQTVTVDGGIWFD</sequence>
<keyword evidence="2" id="KW-0521">NADP</keyword>
<dbReference type="SUPFAM" id="SSF51735">
    <property type="entry name" value="NAD(P)-binding Rossmann-fold domains"/>
    <property type="match status" value="1"/>
</dbReference>
<evidence type="ECO:0000313" key="3">
    <source>
        <dbReference type="EMBL" id="KAF9466485.1"/>
    </source>
</evidence>